<dbReference type="OrthoDB" id="5700849at2"/>
<keyword evidence="2" id="KW-0813">Transport</keyword>
<dbReference type="CDD" id="cd16325">
    <property type="entry name" value="LolA"/>
    <property type="match status" value="1"/>
</dbReference>
<proteinExistence type="predicted"/>
<dbReference type="Pfam" id="PF03548">
    <property type="entry name" value="LolA"/>
    <property type="match status" value="1"/>
</dbReference>
<keyword evidence="5" id="KW-0449">Lipoprotein</keyword>
<evidence type="ECO:0000256" key="1">
    <source>
        <dbReference type="ARBA" id="ARBA00011245"/>
    </source>
</evidence>
<accession>A0A5S9PV93</accession>
<dbReference type="InterPro" id="IPR004564">
    <property type="entry name" value="OM_lipoprot_carrier_LolA-like"/>
</dbReference>
<evidence type="ECO:0000313" key="6">
    <source>
        <dbReference type="Proteomes" id="UP000441399"/>
    </source>
</evidence>
<gene>
    <name evidence="5" type="primary">lolA_1</name>
    <name evidence="5" type="ORF">OPDIPICF_01347</name>
</gene>
<organism evidence="5 6">
    <name type="scientific">BD1-7 clade bacterium</name>
    <dbReference type="NCBI Taxonomy" id="2029982"/>
    <lineage>
        <taxon>Bacteria</taxon>
        <taxon>Pseudomonadati</taxon>
        <taxon>Pseudomonadota</taxon>
        <taxon>Gammaproteobacteria</taxon>
        <taxon>Cellvibrionales</taxon>
        <taxon>Spongiibacteraceae</taxon>
        <taxon>BD1-7 clade</taxon>
    </lineage>
</organism>
<keyword evidence="3" id="KW-0732">Signal</keyword>
<keyword evidence="6" id="KW-1185">Reference proteome</keyword>
<dbReference type="InterPro" id="IPR029046">
    <property type="entry name" value="LolA/LolB/LppX"/>
</dbReference>
<evidence type="ECO:0000256" key="4">
    <source>
        <dbReference type="ARBA" id="ARBA00022927"/>
    </source>
</evidence>
<evidence type="ECO:0000256" key="3">
    <source>
        <dbReference type="ARBA" id="ARBA00022729"/>
    </source>
</evidence>
<evidence type="ECO:0000313" key="5">
    <source>
        <dbReference type="EMBL" id="CAA0108445.1"/>
    </source>
</evidence>
<comment type="subunit">
    <text evidence="1">Monomer.</text>
</comment>
<keyword evidence="4" id="KW-0653">Protein transport</keyword>
<evidence type="ECO:0000256" key="2">
    <source>
        <dbReference type="ARBA" id="ARBA00022448"/>
    </source>
</evidence>
<name>A0A5S9PV93_9GAMM</name>
<dbReference type="SUPFAM" id="SSF89392">
    <property type="entry name" value="Prokaryotic lipoproteins and lipoprotein localization factors"/>
    <property type="match status" value="1"/>
</dbReference>
<sequence length="225" mass="24814">MHSNAPSIDMAVTTAELTNRPWVKHGLSVLLLLALLAASALLHANDSTEQALQTIESRLIQPAAIKGDFTQEKHLQVLTRPLNSSGYFVVVKGEGIIWQVNKPVASRLIITPEETRFSQANSARVAKSMQYIGGIFNHVLAGDLNALEQQFSAKINHIDNASWELVLTPNSAIMRKAITHITLRGDQLIESLTLNEATGDHTDIRFNNLKHYGSAPKELLYAFKN</sequence>
<reference evidence="5 6" key="1">
    <citation type="submission" date="2019-11" db="EMBL/GenBank/DDBJ databases">
        <authorList>
            <person name="Holert J."/>
        </authorList>
    </citation>
    <scope>NUCLEOTIDE SEQUENCE [LARGE SCALE GENOMIC DNA]</scope>
    <source>
        <strain evidence="5">SB11_3</strain>
    </source>
</reference>
<protein>
    <submittedName>
        <fullName evidence="5">Outer-membrane lipoprotein carrier protein</fullName>
    </submittedName>
</protein>
<dbReference type="Gene3D" id="2.50.20.10">
    <property type="entry name" value="Lipoprotein localisation LolA/LolB/LppX"/>
    <property type="match status" value="1"/>
</dbReference>
<dbReference type="Proteomes" id="UP000441399">
    <property type="component" value="Unassembled WGS sequence"/>
</dbReference>
<dbReference type="EMBL" id="CACSIO010000012">
    <property type="protein sequence ID" value="CAA0108445.1"/>
    <property type="molecule type" value="Genomic_DNA"/>
</dbReference>
<dbReference type="AlphaFoldDB" id="A0A5S9PV93"/>
<dbReference type="GO" id="GO:0015031">
    <property type="term" value="P:protein transport"/>
    <property type="evidence" value="ECO:0007669"/>
    <property type="project" value="UniProtKB-KW"/>
</dbReference>